<feature type="transmembrane region" description="Helical" evidence="1">
    <location>
        <begin position="47"/>
        <end position="66"/>
    </location>
</feature>
<dbReference type="InterPro" id="IPR005562">
    <property type="entry name" value="SpoVA"/>
</dbReference>
<reference evidence="2" key="1">
    <citation type="submission" date="2020-10" db="EMBL/GenBank/DDBJ databases">
        <authorList>
            <person name="Gilroy R."/>
        </authorList>
    </citation>
    <scope>NUCLEOTIDE SEQUENCE</scope>
    <source>
        <strain evidence="2">4509</strain>
    </source>
</reference>
<reference evidence="2" key="2">
    <citation type="journal article" date="2021" name="PeerJ">
        <title>Extensive microbial diversity within the chicken gut microbiome revealed by metagenomics and culture.</title>
        <authorList>
            <person name="Gilroy R."/>
            <person name="Ravi A."/>
            <person name="Getino M."/>
            <person name="Pursley I."/>
            <person name="Horton D.L."/>
            <person name="Alikhan N.F."/>
            <person name="Baker D."/>
            <person name="Gharbi K."/>
            <person name="Hall N."/>
            <person name="Watson M."/>
            <person name="Adriaenssens E.M."/>
            <person name="Foster-Nyarko E."/>
            <person name="Jarju S."/>
            <person name="Secka A."/>
            <person name="Antonio M."/>
            <person name="Oren A."/>
            <person name="Chaudhuri R.R."/>
            <person name="La Ragione R."/>
            <person name="Hildebrand F."/>
            <person name="Pallen M.J."/>
        </authorList>
    </citation>
    <scope>NUCLEOTIDE SEQUENCE</scope>
    <source>
        <strain evidence="2">4509</strain>
    </source>
</reference>
<proteinExistence type="predicted"/>
<protein>
    <submittedName>
        <fullName evidence="2">SpoVA/SpoVAEb family sporulation membrane protein</fullName>
    </submittedName>
</protein>
<gene>
    <name evidence="2" type="ORF">IAD19_03575</name>
</gene>
<dbReference type="EMBL" id="DVMX01000066">
    <property type="protein sequence ID" value="HIU41612.1"/>
    <property type="molecule type" value="Genomic_DNA"/>
</dbReference>
<evidence type="ECO:0000256" key="1">
    <source>
        <dbReference type="SAM" id="Phobius"/>
    </source>
</evidence>
<feature type="non-terminal residue" evidence="2">
    <location>
        <position position="127"/>
    </location>
</feature>
<evidence type="ECO:0000313" key="2">
    <source>
        <dbReference type="EMBL" id="HIU41612.1"/>
    </source>
</evidence>
<dbReference type="Proteomes" id="UP000824082">
    <property type="component" value="Unassembled WGS sequence"/>
</dbReference>
<dbReference type="Pfam" id="PF03862">
    <property type="entry name" value="SpoVAC_SpoVAEB"/>
    <property type="match status" value="1"/>
</dbReference>
<keyword evidence="1" id="KW-0812">Transmembrane</keyword>
<keyword evidence="1" id="KW-1133">Transmembrane helix</keyword>
<comment type="caution">
    <text evidence="2">The sequence shown here is derived from an EMBL/GenBank/DDBJ whole genome shotgun (WGS) entry which is preliminary data.</text>
</comment>
<evidence type="ECO:0000313" key="3">
    <source>
        <dbReference type="Proteomes" id="UP000824082"/>
    </source>
</evidence>
<keyword evidence="1" id="KW-0472">Membrane</keyword>
<dbReference type="PANTHER" id="PTHR38450">
    <property type="entry name" value="STAGE V SPORULATION PROTEIN AC-RELATED"/>
    <property type="match status" value="1"/>
</dbReference>
<organism evidence="2 3">
    <name type="scientific">Candidatus Egerieicola faecale</name>
    <dbReference type="NCBI Taxonomy" id="2840774"/>
    <lineage>
        <taxon>Bacteria</taxon>
        <taxon>Bacillati</taxon>
        <taxon>Bacillota</taxon>
        <taxon>Clostridia</taxon>
        <taxon>Eubacteriales</taxon>
        <taxon>Oscillospiraceae</taxon>
        <taxon>Oscillospiraceae incertae sedis</taxon>
        <taxon>Candidatus Egerieicola</taxon>
    </lineage>
</organism>
<dbReference type="PANTHER" id="PTHR38450:SF1">
    <property type="entry name" value="STAGE V SPORULATION PROTEIN AC"/>
    <property type="match status" value="1"/>
</dbReference>
<name>A0A9D1IQM0_9FIRM</name>
<feature type="transmembrane region" description="Helical" evidence="1">
    <location>
        <begin position="100"/>
        <end position="126"/>
    </location>
</feature>
<sequence length="127" mass="13112">MIQKTVPPTQSGRTIPAAFLVGGLICVLGQALTDLYLLFLPQQQASTLASVTLVFLSALFTGLGLYPKLAKFAGAGTLVPITGFSNSVTSPALEFKSEGFVLGLGAKLFTLSGPVIAYGVITSVIYG</sequence>
<dbReference type="AlphaFoldDB" id="A0A9D1IQM0"/>
<accession>A0A9D1IQM0</accession>
<feature type="transmembrane region" description="Helical" evidence="1">
    <location>
        <begin position="15"/>
        <end position="40"/>
    </location>
</feature>